<protein>
    <recommendedName>
        <fullName evidence="1">DNA-directed primase/polymerase protein</fullName>
        <ecNumber evidence="3">2.7.7.102</ecNumber>
    </recommendedName>
</protein>
<dbReference type="Pfam" id="PF03121">
    <property type="entry name" value="Herpes_UL52"/>
    <property type="match status" value="1"/>
</dbReference>
<accession>A0A8J9T870</accession>
<name>A0A8J9T870_PHATR</name>
<dbReference type="AlphaFoldDB" id="A0A8J9T870"/>
<dbReference type="GO" id="GO:0005634">
    <property type="term" value="C:nucleus"/>
    <property type="evidence" value="ECO:0007669"/>
    <property type="project" value="TreeGrafter"/>
</dbReference>
<dbReference type="PANTHER" id="PTHR31399:SF0">
    <property type="entry name" value="DNA-DIRECTED PRIMASE_POLYMERASE PROTEIN"/>
    <property type="match status" value="1"/>
</dbReference>
<evidence type="ECO:0000256" key="4">
    <source>
        <dbReference type="ARBA" id="ARBA00047303"/>
    </source>
</evidence>
<feature type="region of interest" description="Disordered" evidence="5">
    <location>
        <begin position="129"/>
        <end position="198"/>
    </location>
</feature>
<dbReference type="EMBL" id="OU594950">
    <property type="protein sequence ID" value="CAG9294475.1"/>
    <property type="molecule type" value="Genomic_DNA"/>
</dbReference>
<dbReference type="InterPro" id="IPR044917">
    <property type="entry name" value="PRIMPOL"/>
</dbReference>
<comment type="catalytic activity">
    <reaction evidence="4">
        <text>DNA(n) + a 2'-deoxyribonucleoside 5'-triphosphate = DNA(n+1) + diphosphate</text>
        <dbReference type="Rhea" id="RHEA:22508"/>
        <dbReference type="Rhea" id="RHEA-COMP:17339"/>
        <dbReference type="Rhea" id="RHEA-COMP:17340"/>
        <dbReference type="ChEBI" id="CHEBI:33019"/>
        <dbReference type="ChEBI" id="CHEBI:61560"/>
        <dbReference type="ChEBI" id="CHEBI:173112"/>
        <dbReference type="EC" id="2.7.7.7"/>
    </reaction>
    <physiologicalReaction direction="left-to-right" evidence="4">
        <dbReference type="Rhea" id="RHEA:22509"/>
    </physiologicalReaction>
</comment>
<reference evidence="6" key="1">
    <citation type="submission" date="2022-02" db="EMBL/GenBank/DDBJ databases">
        <authorList>
            <person name="Giguere J D."/>
        </authorList>
    </citation>
    <scope>NUCLEOTIDE SEQUENCE</scope>
    <source>
        <strain evidence="6">CCAP 1055/1</strain>
    </source>
</reference>
<organism evidence="6">
    <name type="scientific">Phaeodactylum tricornutum</name>
    <name type="common">Diatom</name>
    <dbReference type="NCBI Taxonomy" id="2850"/>
    <lineage>
        <taxon>Eukaryota</taxon>
        <taxon>Sar</taxon>
        <taxon>Stramenopiles</taxon>
        <taxon>Ochrophyta</taxon>
        <taxon>Bacillariophyta</taxon>
        <taxon>Bacillariophyceae</taxon>
        <taxon>Bacillariophycidae</taxon>
        <taxon>Naviculales</taxon>
        <taxon>Phaeodactylaceae</taxon>
        <taxon>Phaeodactylum</taxon>
    </lineage>
</organism>
<feature type="compositionally biased region" description="Basic and acidic residues" evidence="5">
    <location>
        <begin position="59"/>
        <end position="75"/>
    </location>
</feature>
<evidence type="ECO:0000256" key="2">
    <source>
        <dbReference type="ARBA" id="ARBA00044677"/>
    </source>
</evidence>
<feature type="compositionally biased region" description="Basic and acidic residues" evidence="5">
    <location>
        <begin position="141"/>
        <end position="152"/>
    </location>
</feature>
<dbReference type="GO" id="GO:0003682">
    <property type="term" value="F:chromatin binding"/>
    <property type="evidence" value="ECO:0007669"/>
    <property type="project" value="TreeGrafter"/>
</dbReference>
<dbReference type="GO" id="GO:0006264">
    <property type="term" value="P:mitochondrial DNA replication"/>
    <property type="evidence" value="ECO:0007669"/>
    <property type="project" value="TreeGrafter"/>
</dbReference>
<evidence type="ECO:0000256" key="3">
    <source>
        <dbReference type="ARBA" id="ARBA00044768"/>
    </source>
</evidence>
<feature type="region of interest" description="Disordered" evidence="5">
    <location>
        <begin position="1"/>
        <end position="75"/>
    </location>
</feature>
<dbReference type="Proteomes" id="UP000836788">
    <property type="component" value="Chromosome 9"/>
</dbReference>
<proteinExistence type="predicted"/>
<feature type="compositionally biased region" description="Low complexity" evidence="5">
    <location>
        <begin position="167"/>
        <end position="178"/>
    </location>
</feature>
<dbReference type="GO" id="GO:0005759">
    <property type="term" value="C:mitochondrial matrix"/>
    <property type="evidence" value="ECO:0007669"/>
    <property type="project" value="TreeGrafter"/>
</dbReference>
<dbReference type="PANTHER" id="PTHR31399">
    <property type="entry name" value="DNA-DIRECTED PRIMASE / POLYMERASE PROTEIN"/>
    <property type="match status" value="1"/>
</dbReference>
<evidence type="ECO:0000313" key="6">
    <source>
        <dbReference type="EMBL" id="CAG9294475.1"/>
    </source>
</evidence>
<dbReference type="GO" id="GO:0009411">
    <property type="term" value="P:response to UV"/>
    <property type="evidence" value="ECO:0007669"/>
    <property type="project" value="TreeGrafter"/>
</dbReference>
<comment type="catalytic activity">
    <reaction evidence="2">
        <text>ssDNA + n NTP = ssDNA/pppN(pN)n-1 hybrid + (n-1) diphosphate.</text>
        <dbReference type="EC" id="2.7.7.102"/>
    </reaction>
</comment>
<feature type="compositionally biased region" description="Polar residues" evidence="5">
    <location>
        <begin position="13"/>
        <end position="29"/>
    </location>
</feature>
<sequence length="786" mass="89065">MATSRPKSIPEPSLNSRNDPFMQLSSQDSLEWRKEPIKTTKKPLSKGIPPKAFHCGTQENRRRPRPGEAQKLKMHAETQTKVLNEQKKRLGQNLSIQRSAFKEVTSLRTWPLQAKALSDLEQLVRGYIHTKGGHSNGHRQKKDDEDNNHREAFLPPDPSQPSAGDCSSTLTSSASAPSGERERKLAMRNPRLSPEKSRLKTQYQMSFLAEQELQPPLPAAYQFGSPLWSMEPRIFSTEKSNTGKRKYVVGQLGRFMDLYWRKADPNQRHYYELIRENTPCRLYFDLEFSRICNPGISEADAETLLDEFYSELVADLETAYKITEMRRTNIVDLDSSTETKFSRHWIVHLPNEWLFANTYAVGQFVKNLVGRLAELQATGQLGLTRPMLQKLLFVAGNVRTASDSAPEKKTCFIDLGVYTRNRLFRLLGSSKFGKPASAALRISESNEFRFPKDFGNHNFYLPAMRAHLRKEENDSINIEDSDSKFETALKEFVAATDWSMHAEVLAQTLVVPANQSKLQHLVLPFIDDSKEELISRVPGQTRRLLAMEAKPICVGPSPYPVLDDYVQRELATRGGVKGAIRAWSVEMDPEQDCALRITYQMSRNRWCECVRREHKSNNIFWSVDFASYQAVQGCHDPECRLMNFRGSPISLPDEVTEAVRDTLLEEALCKFDEKSLLHQSKTKIEEEKRISATALLCDESFECALGALNLDDILAPLSVGSISQSSDMVATVDVENSACKITQPVHSKFEQVGGVEDDSGWSSDCEDVVAIARKLEEKRKESTDLK</sequence>
<gene>
    <name evidence="6" type="ORF">PTTT1_LOCUS54797</name>
</gene>
<dbReference type="GO" id="GO:0003887">
    <property type="term" value="F:DNA-directed DNA polymerase activity"/>
    <property type="evidence" value="ECO:0007669"/>
    <property type="project" value="UniProtKB-EC"/>
</dbReference>
<dbReference type="GO" id="GO:0031297">
    <property type="term" value="P:replication fork processing"/>
    <property type="evidence" value="ECO:0007669"/>
    <property type="project" value="TreeGrafter"/>
</dbReference>
<evidence type="ECO:0000256" key="1">
    <source>
        <dbReference type="ARBA" id="ARBA00026139"/>
    </source>
</evidence>
<evidence type="ECO:0000256" key="5">
    <source>
        <dbReference type="SAM" id="MobiDB-lite"/>
    </source>
</evidence>
<dbReference type="GO" id="GO:0042276">
    <property type="term" value="P:error-prone translesion synthesis"/>
    <property type="evidence" value="ECO:0007669"/>
    <property type="project" value="InterPro"/>
</dbReference>
<dbReference type="EC" id="2.7.7.102" evidence="3"/>